<accession>A0A0E9UNC5</accession>
<protein>
    <submittedName>
        <fullName evidence="1">Uncharacterized protein</fullName>
    </submittedName>
</protein>
<name>A0A0E9UNC5_ANGAN</name>
<dbReference type="EMBL" id="GBXM01041213">
    <property type="protein sequence ID" value="JAH67364.1"/>
    <property type="molecule type" value="Transcribed_RNA"/>
</dbReference>
<proteinExistence type="predicted"/>
<reference evidence="1" key="2">
    <citation type="journal article" date="2015" name="Fish Shellfish Immunol.">
        <title>Early steps in the European eel (Anguilla anguilla)-Vibrio vulnificus interaction in the gills: Role of the RtxA13 toxin.</title>
        <authorList>
            <person name="Callol A."/>
            <person name="Pajuelo D."/>
            <person name="Ebbesson L."/>
            <person name="Teles M."/>
            <person name="MacKenzie S."/>
            <person name="Amaro C."/>
        </authorList>
    </citation>
    <scope>NUCLEOTIDE SEQUENCE</scope>
</reference>
<dbReference type="AlphaFoldDB" id="A0A0E9UNC5"/>
<sequence length="34" mass="4343">MRSRYFLEFNYFFQFEFFSLNKLSTGRRIHFLIS</sequence>
<reference evidence="1" key="1">
    <citation type="submission" date="2014-11" db="EMBL/GenBank/DDBJ databases">
        <authorList>
            <person name="Amaro Gonzalez C."/>
        </authorList>
    </citation>
    <scope>NUCLEOTIDE SEQUENCE</scope>
</reference>
<organism evidence="1">
    <name type="scientific">Anguilla anguilla</name>
    <name type="common">European freshwater eel</name>
    <name type="synonym">Muraena anguilla</name>
    <dbReference type="NCBI Taxonomy" id="7936"/>
    <lineage>
        <taxon>Eukaryota</taxon>
        <taxon>Metazoa</taxon>
        <taxon>Chordata</taxon>
        <taxon>Craniata</taxon>
        <taxon>Vertebrata</taxon>
        <taxon>Euteleostomi</taxon>
        <taxon>Actinopterygii</taxon>
        <taxon>Neopterygii</taxon>
        <taxon>Teleostei</taxon>
        <taxon>Anguilliformes</taxon>
        <taxon>Anguillidae</taxon>
        <taxon>Anguilla</taxon>
    </lineage>
</organism>
<evidence type="ECO:0000313" key="1">
    <source>
        <dbReference type="EMBL" id="JAH67364.1"/>
    </source>
</evidence>